<evidence type="ECO:0000313" key="2">
    <source>
        <dbReference type="EMBL" id="EAU93351.2"/>
    </source>
</evidence>
<protein>
    <recommendedName>
        <fullName evidence="4">Protein ZIP4 homolog</fullName>
    </recommendedName>
</protein>
<dbReference type="GeneID" id="6004776"/>
<keyword evidence="1" id="KW-0469">Meiosis</keyword>
<dbReference type="RefSeq" id="XP_001828359.2">
    <property type="nucleotide sequence ID" value="XM_001828307.2"/>
</dbReference>
<sequence length="841" mass="93875">MQISMVRYAAFRLIEASLEPKPGVETLLHILQLACKTGLSLSEASNNAGAGSVLTSAARFEEMLRAMQSSEDTQQGPMASAVLMYLCSRMEVAWNEGNHTLAEFMSKKIADDSQRLALLTAPVKKYIALKFHNIGRSLLNDDSKHAPDAVGWLQRGFALLDKLPDDDSGSGISEVKVTIFLACDLCVGLRLVDAVSPDVDAADFGLVVLPTAQVNKLSNKPATARAYFITESYDRAEAVLDELIPVVEATGNKANPQYQELRWLRLTVLKRRKASESTLLDAFKAIVDHTGWSEANLTDILQELRALATHSTLVAQVHKHCIRRAVKQKEGEPDFTDRLALSIIFHCSKDDNHSRALRILDEVFTLLSETDVDFSRASVTACLTLLWQTGGRYYKAKKWTQAADWFLVGTHSFFKKNAPSCTAKCFRKAALCYIEQREYAKASTIIRHCPMDEAATQYIVFLTAFHQGLEDEAIRAIKDIQAAPDFDRRMLLLATQISHRSELKRVLLVVLEGLLKTLKLGSNGEIVVEAMALLRCIIKLILGLLVDPLANRGALIDTLVSHFRTAKILALSALEQKAVSLIQKDISWLWRTAYNCAVQGCSEWEGCGEQISELFDMARILLDTCWKSSPLDIDKESCVYLVNSIFAAVTGRVFSAREMISATGRIDDQHLRKIIEDIGESKTAIREVLSKHASDDDKGDRGEYILHVLRVFEMEFLIQLKDWERVSAVIKEVVKSGPMAVGTYEAFADLLWVAADCPVQVLQECLEAILNASLEHESLSVERFARWLRAICTIILSRNSPEDRTKAVGYIEHAVSVIQEYDSAKEISDTYTHLLARYRLE</sequence>
<dbReference type="OMA" id="KLSRWIR"/>
<dbReference type="GO" id="GO:0051321">
    <property type="term" value="P:meiotic cell cycle"/>
    <property type="evidence" value="ECO:0007669"/>
    <property type="project" value="UniProtKB-KW"/>
</dbReference>
<dbReference type="Proteomes" id="UP000001861">
    <property type="component" value="Unassembled WGS sequence"/>
</dbReference>
<dbReference type="Pfam" id="PF08631">
    <property type="entry name" value="SPO22"/>
    <property type="match status" value="2"/>
</dbReference>
<dbReference type="VEuPathDB" id="FungiDB:CC1G_04330"/>
<gene>
    <name evidence="2" type="ORF">CC1G_04330</name>
</gene>
<evidence type="ECO:0000256" key="1">
    <source>
        <dbReference type="ARBA" id="ARBA00023254"/>
    </source>
</evidence>
<dbReference type="InterPro" id="IPR039057">
    <property type="entry name" value="Spo22/ZIP4"/>
</dbReference>
<dbReference type="PANTHER" id="PTHR40375:SF2">
    <property type="entry name" value="SPORULATION-SPECIFIC PROTEIN 22"/>
    <property type="match status" value="1"/>
</dbReference>
<accession>A8N0M7</accession>
<dbReference type="AlphaFoldDB" id="A8N0M7"/>
<dbReference type="GO" id="GO:0090173">
    <property type="term" value="P:regulation of synaptonemal complex assembly"/>
    <property type="evidence" value="ECO:0007669"/>
    <property type="project" value="InterPro"/>
</dbReference>
<dbReference type="PANTHER" id="PTHR40375">
    <property type="entry name" value="SPORULATION-SPECIFIC PROTEIN 22"/>
    <property type="match status" value="1"/>
</dbReference>
<comment type="caution">
    <text evidence="2">The sequence shown here is derived from an EMBL/GenBank/DDBJ whole genome shotgun (WGS) entry which is preliminary data.</text>
</comment>
<dbReference type="STRING" id="240176.A8N0M7"/>
<organism evidence="2 3">
    <name type="scientific">Coprinopsis cinerea (strain Okayama-7 / 130 / ATCC MYA-4618 / FGSC 9003)</name>
    <name type="common">Inky cap fungus</name>
    <name type="synonym">Hormographiella aspergillata</name>
    <dbReference type="NCBI Taxonomy" id="240176"/>
    <lineage>
        <taxon>Eukaryota</taxon>
        <taxon>Fungi</taxon>
        <taxon>Dikarya</taxon>
        <taxon>Basidiomycota</taxon>
        <taxon>Agaricomycotina</taxon>
        <taxon>Agaricomycetes</taxon>
        <taxon>Agaricomycetidae</taxon>
        <taxon>Agaricales</taxon>
        <taxon>Agaricineae</taxon>
        <taxon>Psathyrellaceae</taxon>
        <taxon>Coprinopsis</taxon>
    </lineage>
</organism>
<dbReference type="KEGG" id="cci:CC1G_04330"/>
<dbReference type="eggNOG" id="KOG4814">
    <property type="taxonomic scope" value="Eukaryota"/>
</dbReference>
<keyword evidence="3" id="KW-1185">Reference proteome</keyword>
<dbReference type="InterPro" id="IPR013940">
    <property type="entry name" value="Spo22/ZIP4/TEX11"/>
</dbReference>
<evidence type="ECO:0000313" key="3">
    <source>
        <dbReference type="Proteomes" id="UP000001861"/>
    </source>
</evidence>
<dbReference type="OrthoDB" id="65716at2759"/>
<evidence type="ECO:0008006" key="4">
    <source>
        <dbReference type="Google" id="ProtNLM"/>
    </source>
</evidence>
<name>A8N0M7_COPC7</name>
<proteinExistence type="predicted"/>
<dbReference type="HOGENOM" id="CLU_006898_0_0_1"/>
<dbReference type="InParanoid" id="A8N0M7"/>
<dbReference type="EMBL" id="AACS02000001">
    <property type="protein sequence ID" value="EAU93351.2"/>
    <property type="molecule type" value="Genomic_DNA"/>
</dbReference>
<reference evidence="2 3" key="1">
    <citation type="journal article" date="2010" name="Proc. Natl. Acad. Sci. U.S.A.">
        <title>Insights into evolution of multicellular fungi from the assembled chromosomes of the mushroom Coprinopsis cinerea (Coprinus cinereus).</title>
        <authorList>
            <person name="Stajich J.E."/>
            <person name="Wilke S.K."/>
            <person name="Ahren D."/>
            <person name="Au C.H."/>
            <person name="Birren B.W."/>
            <person name="Borodovsky M."/>
            <person name="Burns C."/>
            <person name="Canback B."/>
            <person name="Casselton L.A."/>
            <person name="Cheng C.K."/>
            <person name="Deng J."/>
            <person name="Dietrich F.S."/>
            <person name="Fargo D.C."/>
            <person name="Farman M.L."/>
            <person name="Gathman A.C."/>
            <person name="Goldberg J."/>
            <person name="Guigo R."/>
            <person name="Hoegger P.J."/>
            <person name="Hooker J.B."/>
            <person name="Huggins A."/>
            <person name="James T.Y."/>
            <person name="Kamada T."/>
            <person name="Kilaru S."/>
            <person name="Kodira C."/>
            <person name="Kues U."/>
            <person name="Kupfer D."/>
            <person name="Kwan H.S."/>
            <person name="Lomsadze A."/>
            <person name="Li W."/>
            <person name="Lilly W.W."/>
            <person name="Ma L.J."/>
            <person name="Mackey A.J."/>
            <person name="Manning G."/>
            <person name="Martin F."/>
            <person name="Muraguchi H."/>
            <person name="Natvig D.O."/>
            <person name="Palmerini H."/>
            <person name="Ramesh M.A."/>
            <person name="Rehmeyer C.J."/>
            <person name="Roe B.A."/>
            <person name="Shenoy N."/>
            <person name="Stanke M."/>
            <person name="Ter-Hovhannisyan V."/>
            <person name="Tunlid A."/>
            <person name="Velagapudi R."/>
            <person name="Vision T.J."/>
            <person name="Zeng Q."/>
            <person name="Zolan M.E."/>
            <person name="Pukkila P.J."/>
        </authorList>
    </citation>
    <scope>NUCLEOTIDE SEQUENCE [LARGE SCALE GENOMIC DNA]</scope>
    <source>
        <strain evidence="3">Okayama-7 / 130 / ATCC MYA-4618 / FGSC 9003</strain>
    </source>
</reference>